<evidence type="ECO:0000256" key="7">
    <source>
        <dbReference type="ARBA" id="ARBA00023157"/>
    </source>
</evidence>
<organism evidence="11">
    <name type="scientific">Anthurium amnicola</name>
    <dbReference type="NCBI Taxonomy" id="1678845"/>
    <lineage>
        <taxon>Eukaryota</taxon>
        <taxon>Viridiplantae</taxon>
        <taxon>Streptophyta</taxon>
        <taxon>Embryophyta</taxon>
        <taxon>Tracheophyta</taxon>
        <taxon>Spermatophyta</taxon>
        <taxon>Magnoliopsida</taxon>
        <taxon>Liliopsida</taxon>
        <taxon>Araceae</taxon>
        <taxon>Pothoideae</taxon>
        <taxon>Potheae</taxon>
        <taxon>Anthurium</taxon>
    </lineage>
</organism>
<keyword evidence="9" id="KW-0812">Transmembrane</keyword>
<evidence type="ECO:0000256" key="4">
    <source>
        <dbReference type="ARBA" id="ARBA00022729"/>
    </source>
</evidence>
<evidence type="ECO:0000259" key="10">
    <source>
        <dbReference type="PROSITE" id="PS51914"/>
    </source>
</evidence>
<evidence type="ECO:0000256" key="2">
    <source>
        <dbReference type="ARBA" id="ARBA00009918"/>
    </source>
</evidence>
<dbReference type="EMBL" id="GDJX01003378">
    <property type="protein sequence ID" value="JAT64558.1"/>
    <property type="molecule type" value="Transcribed_RNA"/>
</dbReference>
<keyword evidence="9" id="KW-1133">Transmembrane helix</keyword>
<reference evidence="11" key="1">
    <citation type="submission" date="2015-07" db="EMBL/GenBank/DDBJ databases">
        <title>Transcriptome Assembly of Anthurium amnicola.</title>
        <authorList>
            <person name="Suzuki J."/>
        </authorList>
    </citation>
    <scope>NUCLEOTIDE SEQUENCE</scope>
</reference>
<gene>
    <name evidence="11" type="primary">yos9_1</name>
    <name evidence="11" type="ORF">g.31007</name>
</gene>
<dbReference type="PROSITE" id="PS51914">
    <property type="entry name" value="MRH"/>
    <property type="match status" value="1"/>
</dbReference>
<name>A0A1D1ZCB1_9ARAE</name>
<dbReference type="InterPro" id="IPR009011">
    <property type="entry name" value="Man6P_isomerase_rcpt-bd_dom_sf"/>
</dbReference>
<sequence length="340" mass="38972">GKDAVLVPGWSRNRSELLCRAAREREREMRTVKEAAARGASRRASGRLFFLSLLYSLLFSSVVLLSIGVAAEQIFSTNAGMTLGRSSREPKYNIEFHSADSPFHADNEQESLVMSNKKGQKYLCSLPVVEETRSVKPIIQQNTSNVIVEGDRRIKLRTPDELMEVLKDRCLYRLEGWWSYELCYQRQLRQFHLEDDKVTQEFVLGEFDPEATIAFNRNHSDISMLKDPRYKDASQRYHAHLFKNGTHCDLTNQPREAEIRFVCSESSVMISSIKEVSTCKYAVIVQCPLICKHPMFQQERPTSHTIHCNESPQEKQEADVESLDGKQITIITDSVDRFAT</sequence>
<dbReference type="GO" id="GO:0030246">
    <property type="term" value="F:carbohydrate binding"/>
    <property type="evidence" value="ECO:0007669"/>
    <property type="project" value="UniProtKB-KW"/>
</dbReference>
<keyword evidence="6" id="KW-0256">Endoplasmic reticulum</keyword>
<proteinExistence type="inferred from homology"/>
<keyword evidence="9" id="KW-0472">Membrane</keyword>
<comment type="subcellular location">
    <subcellularLocation>
        <location evidence="1">Endoplasmic reticulum</location>
    </subcellularLocation>
</comment>
<evidence type="ECO:0000256" key="8">
    <source>
        <dbReference type="ARBA" id="ARBA00023180"/>
    </source>
</evidence>
<comment type="similarity">
    <text evidence="2">Belongs to the OS-9 family.</text>
</comment>
<dbReference type="SUPFAM" id="SSF50911">
    <property type="entry name" value="Mannose 6-phosphate receptor domain"/>
    <property type="match status" value="1"/>
</dbReference>
<dbReference type="PANTHER" id="PTHR15414:SF0">
    <property type="entry name" value="ENDOPLASMIC RETICULUM LECTIN 1"/>
    <property type="match status" value="1"/>
</dbReference>
<evidence type="ECO:0000313" key="11">
    <source>
        <dbReference type="EMBL" id="JAT64558.1"/>
    </source>
</evidence>
<protein>
    <recommendedName>
        <fullName evidence="3">Protein OS-9 homolog</fullName>
    </recommendedName>
</protein>
<keyword evidence="8" id="KW-0325">Glycoprotein</keyword>
<dbReference type="Gene3D" id="2.70.130.10">
    <property type="entry name" value="Mannose-6-phosphate receptor binding domain"/>
    <property type="match status" value="1"/>
</dbReference>
<feature type="transmembrane region" description="Helical" evidence="9">
    <location>
        <begin position="48"/>
        <end position="71"/>
    </location>
</feature>
<evidence type="ECO:0000256" key="1">
    <source>
        <dbReference type="ARBA" id="ARBA00004240"/>
    </source>
</evidence>
<feature type="non-terminal residue" evidence="11">
    <location>
        <position position="1"/>
    </location>
</feature>
<dbReference type="GO" id="GO:0030968">
    <property type="term" value="P:endoplasmic reticulum unfolded protein response"/>
    <property type="evidence" value="ECO:0007669"/>
    <property type="project" value="InterPro"/>
</dbReference>
<dbReference type="InterPro" id="IPR045149">
    <property type="entry name" value="OS-9-like"/>
</dbReference>
<dbReference type="InterPro" id="IPR044865">
    <property type="entry name" value="MRH_dom"/>
</dbReference>
<dbReference type="GO" id="GO:0030970">
    <property type="term" value="P:retrograde protein transport, ER to cytosol"/>
    <property type="evidence" value="ECO:0007669"/>
    <property type="project" value="TreeGrafter"/>
</dbReference>
<dbReference type="GO" id="GO:0005788">
    <property type="term" value="C:endoplasmic reticulum lumen"/>
    <property type="evidence" value="ECO:0007669"/>
    <property type="project" value="TreeGrafter"/>
</dbReference>
<dbReference type="FunFam" id="2.70.130.10:FF:000021">
    <property type="entry name" value="Protein OS-9 homolog"/>
    <property type="match status" value="1"/>
</dbReference>
<dbReference type="PANTHER" id="PTHR15414">
    <property type="entry name" value="OS-9-RELATED"/>
    <property type="match status" value="1"/>
</dbReference>
<feature type="domain" description="MRH" evidence="10">
    <location>
        <begin position="168"/>
        <end position="293"/>
    </location>
</feature>
<keyword evidence="5" id="KW-0430">Lectin</keyword>
<keyword evidence="4" id="KW-0732">Signal</keyword>
<evidence type="ECO:0000256" key="3">
    <source>
        <dbReference type="ARBA" id="ARBA00018727"/>
    </source>
</evidence>
<dbReference type="Pfam" id="PF07915">
    <property type="entry name" value="PRKCSH"/>
    <property type="match status" value="1"/>
</dbReference>
<evidence type="ECO:0000256" key="6">
    <source>
        <dbReference type="ARBA" id="ARBA00022824"/>
    </source>
</evidence>
<dbReference type="AlphaFoldDB" id="A0A1D1ZCB1"/>
<keyword evidence="7" id="KW-1015">Disulfide bond</keyword>
<evidence type="ECO:0000256" key="5">
    <source>
        <dbReference type="ARBA" id="ARBA00022734"/>
    </source>
</evidence>
<dbReference type="InterPro" id="IPR012913">
    <property type="entry name" value="OS9-like_dom"/>
</dbReference>
<accession>A0A1D1ZCB1</accession>
<evidence type="ECO:0000256" key="9">
    <source>
        <dbReference type="SAM" id="Phobius"/>
    </source>
</evidence>